<comment type="caution">
    <text evidence="2">The sequence shown here is derived from an EMBL/GenBank/DDBJ whole genome shotgun (WGS) entry which is preliminary data.</text>
</comment>
<accession>A0A5C6F8L0</accession>
<keyword evidence="1" id="KW-0812">Transmembrane</keyword>
<dbReference type="EMBL" id="SJPX01000001">
    <property type="protein sequence ID" value="TWU57625.1"/>
    <property type="molecule type" value="Genomic_DNA"/>
</dbReference>
<keyword evidence="3" id="KW-1185">Reference proteome</keyword>
<organism evidence="2 3">
    <name type="scientific">Rubripirellula reticaptiva</name>
    <dbReference type="NCBI Taxonomy" id="2528013"/>
    <lineage>
        <taxon>Bacteria</taxon>
        <taxon>Pseudomonadati</taxon>
        <taxon>Planctomycetota</taxon>
        <taxon>Planctomycetia</taxon>
        <taxon>Pirellulales</taxon>
        <taxon>Pirellulaceae</taxon>
        <taxon>Rubripirellula</taxon>
    </lineage>
</organism>
<evidence type="ECO:0000313" key="3">
    <source>
        <dbReference type="Proteomes" id="UP000317977"/>
    </source>
</evidence>
<proteinExistence type="predicted"/>
<sequence>MSMYWILPLSIAPLAIADVQRSQFLAVAGFVMLGWVLARRTLKMRKRVNADTRAANKELAKIRNAKAPVLPLSDAPPETQRWQVALFDTQRELKAELDTRIVIVQTLLRQVDAKIQRLSELQNVAPPTPAANPVGNRRADVEALVMKGHTAEEIAAAIGLPLGDVELTIATTRVG</sequence>
<protein>
    <submittedName>
        <fullName evidence="2">Uncharacterized protein</fullName>
    </submittedName>
</protein>
<feature type="transmembrane region" description="Helical" evidence="1">
    <location>
        <begin position="20"/>
        <end position="38"/>
    </location>
</feature>
<dbReference type="Proteomes" id="UP000317977">
    <property type="component" value="Unassembled WGS sequence"/>
</dbReference>
<evidence type="ECO:0000313" key="2">
    <source>
        <dbReference type="EMBL" id="TWU57625.1"/>
    </source>
</evidence>
<keyword evidence="1" id="KW-0472">Membrane</keyword>
<reference evidence="2 3" key="1">
    <citation type="submission" date="2019-02" db="EMBL/GenBank/DDBJ databases">
        <title>Deep-cultivation of Planctomycetes and their phenomic and genomic characterization uncovers novel biology.</title>
        <authorList>
            <person name="Wiegand S."/>
            <person name="Jogler M."/>
            <person name="Boedeker C."/>
            <person name="Pinto D."/>
            <person name="Vollmers J."/>
            <person name="Rivas-Marin E."/>
            <person name="Kohn T."/>
            <person name="Peeters S.H."/>
            <person name="Heuer A."/>
            <person name="Rast P."/>
            <person name="Oberbeckmann S."/>
            <person name="Bunk B."/>
            <person name="Jeske O."/>
            <person name="Meyerdierks A."/>
            <person name="Storesund J.E."/>
            <person name="Kallscheuer N."/>
            <person name="Luecker S."/>
            <person name="Lage O.M."/>
            <person name="Pohl T."/>
            <person name="Merkel B.J."/>
            <person name="Hornburger P."/>
            <person name="Mueller R.-W."/>
            <person name="Bruemmer F."/>
            <person name="Labrenz M."/>
            <person name="Spormann A.M."/>
            <person name="Op Den Camp H."/>
            <person name="Overmann J."/>
            <person name="Amann R."/>
            <person name="Jetten M.S.M."/>
            <person name="Mascher T."/>
            <person name="Medema M.H."/>
            <person name="Devos D.P."/>
            <person name="Kaster A.-K."/>
            <person name="Ovreas L."/>
            <person name="Rohde M."/>
            <person name="Galperin M.Y."/>
            <person name="Jogler C."/>
        </authorList>
    </citation>
    <scope>NUCLEOTIDE SEQUENCE [LARGE SCALE GENOMIC DNA]</scope>
    <source>
        <strain evidence="2 3">Poly59</strain>
    </source>
</reference>
<dbReference type="RefSeq" id="WP_186775973.1">
    <property type="nucleotide sequence ID" value="NZ_SJPX01000001.1"/>
</dbReference>
<name>A0A5C6F8L0_9BACT</name>
<dbReference type="AlphaFoldDB" id="A0A5C6F8L0"/>
<gene>
    <name evidence="2" type="ORF">Poly59_05320</name>
</gene>
<evidence type="ECO:0000256" key="1">
    <source>
        <dbReference type="SAM" id="Phobius"/>
    </source>
</evidence>
<keyword evidence="1" id="KW-1133">Transmembrane helix</keyword>